<proteinExistence type="predicted"/>
<evidence type="ECO:0000313" key="2">
    <source>
        <dbReference type="Proteomes" id="UP000464178"/>
    </source>
</evidence>
<reference evidence="1 2" key="1">
    <citation type="submission" date="2019-05" db="EMBL/GenBank/DDBJ databases">
        <authorList>
            <consortium name="Science for Life Laboratories"/>
        </authorList>
    </citation>
    <scope>NUCLEOTIDE SEQUENCE [LARGE SCALE GENOMIC DNA]</scope>
    <source>
        <strain evidence="1">Soil9</strain>
    </source>
</reference>
<dbReference type="RefSeq" id="WP_162668225.1">
    <property type="nucleotide sequence ID" value="NZ_LR593886.1"/>
</dbReference>
<organism evidence="1 2">
    <name type="scientific">Gemmata massiliana</name>
    <dbReference type="NCBI Taxonomy" id="1210884"/>
    <lineage>
        <taxon>Bacteria</taxon>
        <taxon>Pseudomonadati</taxon>
        <taxon>Planctomycetota</taxon>
        <taxon>Planctomycetia</taxon>
        <taxon>Gemmatales</taxon>
        <taxon>Gemmataceae</taxon>
        <taxon>Gemmata</taxon>
    </lineage>
</organism>
<keyword evidence="2" id="KW-1185">Reference proteome</keyword>
<dbReference type="KEGG" id="gms:SOIL9_42030"/>
<evidence type="ECO:0000313" key="1">
    <source>
        <dbReference type="EMBL" id="VTR93511.1"/>
    </source>
</evidence>
<dbReference type="Proteomes" id="UP000464178">
    <property type="component" value="Chromosome"/>
</dbReference>
<dbReference type="AlphaFoldDB" id="A0A6P2CWZ0"/>
<protein>
    <submittedName>
        <fullName evidence="1">Uncharacterized protein</fullName>
    </submittedName>
</protein>
<sequence length="263" mass="28875">MTNDSVPPALVPLLGRTFTMFVPCWSTGYPGIFRYRASLTLSDVAGVMVADIRATFELERTGEESERVETPATYTGVGRDGTLRLMLKHEMPWGPKAIKIDPAAGAFDTAGVISTFGESRTVAVLVGDYAGFDAAALDCLRAICQNWEPGFKIPATRAIRTDVPLKPGQSSRAGFIEGDRDRYVATDFWHSQETQLDGTVKQCAVREFVVRGLRPPADLRVTLVQLRKGDAPWSSSVSLGDSHDLDYVPEAVQIFDRYFPRPA</sequence>
<accession>A0A6P2CWZ0</accession>
<dbReference type="EMBL" id="LR593886">
    <property type="protein sequence ID" value="VTR93511.1"/>
    <property type="molecule type" value="Genomic_DNA"/>
</dbReference>
<name>A0A6P2CWZ0_9BACT</name>
<gene>
    <name evidence="1" type="ORF">SOIL9_42030</name>
</gene>